<keyword evidence="2" id="KW-1185">Reference proteome</keyword>
<gene>
    <name evidence="1" type="ORF">GCM10011521_20200</name>
</gene>
<dbReference type="RefSeq" id="WP_188663754.1">
    <property type="nucleotide sequence ID" value="NZ_BMKC01000002.1"/>
</dbReference>
<name>A0ABQ1HM19_9GAMM</name>
<accession>A0ABQ1HM19</accession>
<evidence type="ECO:0000313" key="2">
    <source>
        <dbReference type="Proteomes" id="UP000623419"/>
    </source>
</evidence>
<sequence length="149" mass="16202">MSETPVSRIDRIVAHRLVIGSLPACRQWGGAISLRGDGSAVEGVAAVVDALRMDLLGRIGDIAHDEPLMPLDPLDLPLNATGQDVAVGIELTLNHLPRRSEWERAIADRNDGTTVEGVFSALCEIRRMLHKCLGECPEPRSTTQPTFRT</sequence>
<protein>
    <submittedName>
        <fullName evidence="1">Uncharacterized protein</fullName>
    </submittedName>
</protein>
<organism evidence="1 2">
    <name type="scientific">Arenimonas soli</name>
    <dbReference type="NCBI Taxonomy" id="2269504"/>
    <lineage>
        <taxon>Bacteria</taxon>
        <taxon>Pseudomonadati</taxon>
        <taxon>Pseudomonadota</taxon>
        <taxon>Gammaproteobacteria</taxon>
        <taxon>Lysobacterales</taxon>
        <taxon>Lysobacteraceae</taxon>
        <taxon>Arenimonas</taxon>
    </lineage>
</organism>
<dbReference type="Proteomes" id="UP000623419">
    <property type="component" value="Unassembled WGS sequence"/>
</dbReference>
<dbReference type="EMBL" id="BMKC01000002">
    <property type="protein sequence ID" value="GGA81811.1"/>
    <property type="molecule type" value="Genomic_DNA"/>
</dbReference>
<comment type="caution">
    <text evidence="1">The sequence shown here is derived from an EMBL/GenBank/DDBJ whole genome shotgun (WGS) entry which is preliminary data.</text>
</comment>
<proteinExistence type="predicted"/>
<reference evidence="2" key="1">
    <citation type="journal article" date="2019" name="Int. J. Syst. Evol. Microbiol.">
        <title>The Global Catalogue of Microorganisms (GCM) 10K type strain sequencing project: providing services to taxonomists for standard genome sequencing and annotation.</title>
        <authorList>
            <consortium name="The Broad Institute Genomics Platform"/>
            <consortium name="The Broad Institute Genome Sequencing Center for Infectious Disease"/>
            <person name="Wu L."/>
            <person name="Ma J."/>
        </authorList>
    </citation>
    <scope>NUCLEOTIDE SEQUENCE [LARGE SCALE GENOMIC DNA]</scope>
    <source>
        <strain evidence="2">CGMCC 1.15905</strain>
    </source>
</reference>
<evidence type="ECO:0000313" key="1">
    <source>
        <dbReference type="EMBL" id="GGA81811.1"/>
    </source>
</evidence>